<organism evidence="1 2">
    <name type="scientific">Persea americana</name>
    <name type="common">Avocado</name>
    <dbReference type="NCBI Taxonomy" id="3435"/>
    <lineage>
        <taxon>Eukaryota</taxon>
        <taxon>Viridiplantae</taxon>
        <taxon>Streptophyta</taxon>
        <taxon>Embryophyta</taxon>
        <taxon>Tracheophyta</taxon>
        <taxon>Spermatophyta</taxon>
        <taxon>Magnoliopsida</taxon>
        <taxon>Magnoliidae</taxon>
        <taxon>Laurales</taxon>
        <taxon>Lauraceae</taxon>
        <taxon>Persea</taxon>
    </lineage>
</organism>
<dbReference type="Proteomes" id="UP001234297">
    <property type="component" value="Chromosome 2"/>
</dbReference>
<comment type="caution">
    <text evidence="1">The sequence shown here is derived from an EMBL/GenBank/DDBJ whole genome shotgun (WGS) entry which is preliminary data.</text>
</comment>
<accession>A0ACC2MF46</accession>
<evidence type="ECO:0000313" key="2">
    <source>
        <dbReference type="Proteomes" id="UP001234297"/>
    </source>
</evidence>
<gene>
    <name evidence="1" type="ORF">MRB53_006130</name>
</gene>
<protein>
    <submittedName>
        <fullName evidence="1">Uncharacterized protein</fullName>
    </submittedName>
</protein>
<dbReference type="EMBL" id="CM056810">
    <property type="protein sequence ID" value="KAJ8644382.1"/>
    <property type="molecule type" value="Genomic_DNA"/>
</dbReference>
<evidence type="ECO:0000313" key="1">
    <source>
        <dbReference type="EMBL" id="KAJ8644382.1"/>
    </source>
</evidence>
<keyword evidence="2" id="KW-1185">Reference proteome</keyword>
<name>A0ACC2MF46_PERAE</name>
<sequence length="93" mass="10001">MFEEVEAVYLEQVEQIKVLAFKRGYDVDLSDAGVSEDSPLWTNYAARPKGAFSQPPPPEIPAQDQAREVGPPVVGDEGTFAPVEPTPPASSVS</sequence>
<proteinExistence type="predicted"/>
<reference evidence="1 2" key="1">
    <citation type="journal article" date="2022" name="Hortic Res">
        <title>A haplotype resolved chromosomal level avocado genome allows analysis of novel avocado genes.</title>
        <authorList>
            <person name="Nath O."/>
            <person name="Fletcher S.J."/>
            <person name="Hayward A."/>
            <person name="Shaw L.M."/>
            <person name="Masouleh A.K."/>
            <person name="Furtado A."/>
            <person name="Henry R.J."/>
            <person name="Mitter N."/>
        </authorList>
    </citation>
    <scope>NUCLEOTIDE SEQUENCE [LARGE SCALE GENOMIC DNA]</scope>
    <source>
        <strain evidence="2">cv. Hass</strain>
    </source>
</reference>